<name>A0A4Y2SZ73_ARAVE</name>
<gene>
    <name evidence="2" type="ORF">AVEN_110326_1</name>
</gene>
<evidence type="ECO:0000313" key="2">
    <source>
        <dbReference type="EMBL" id="GBN93688.1"/>
    </source>
</evidence>
<evidence type="ECO:0000313" key="3">
    <source>
        <dbReference type="Proteomes" id="UP000499080"/>
    </source>
</evidence>
<comment type="caution">
    <text evidence="2">The sequence shown here is derived from an EMBL/GenBank/DDBJ whole genome shotgun (WGS) entry which is preliminary data.</text>
</comment>
<dbReference type="AlphaFoldDB" id="A0A4Y2SZ73"/>
<feature type="domain" description="Pre-C2HC" evidence="1">
    <location>
        <begin position="283"/>
        <end position="339"/>
    </location>
</feature>
<dbReference type="InterPro" id="IPR006579">
    <property type="entry name" value="Pre_C2HC_dom"/>
</dbReference>
<organism evidence="2 3">
    <name type="scientific">Araneus ventricosus</name>
    <name type="common">Orbweaver spider</name>
    <name type="synonym">Epeira ventricosa</name>
    <dbReference type="NCBI Taxonomy" id="182803"/>
    <lineage>
        <taxon>Eukaryota</taxon>
        <taxon>Metazoa</taxon>
        <taxon>Ecdysozoa</taxon>
        <taxon>Arthropoda</taxon>
        <taxon>Chelicerata</taxon>
        <taxon>Arachnida</taxon>
        <taxon>Araneae</taxon>
        <taxon>Araneomorphae</taxon>
        <taxon>Entelegynae</taxon>
        <taxon>Araneoidea</taxon>
        <taxon>Araneidae</taxon>
        <taxon>Araneus</taxon>
    </lineage>
</organism>
<dbReference type="OrthoDB" id="6437260at2759"/>
<reference evidence="2 3" key="1">
    <citation type="journal article" date="2019" name="Sci. Rep.">
        <title>Orb-weaving spider Araneus ventricosus genome elucidates the spidroin gene catalogue.</title>
        <authorList>
            <person name="Kono N."/>
            <person name="Nakamura H."/>
            <person name="Ohtoshi R."/>
            <person name="Moran D.A.P."/>
            <person name="Shinohara A."/>
            <person name="Yoshida Y."/>
            <person name="Fujiwara M."/>
            <person name="Mori M."/>
            <person name="Tomita M."/>
            <person name="Arakawa K."/>
        </authorList>
    </citation>
    <scope>NUCLEOTIDE SEQUENCE [LARGE SCALE GENOMIC DNA]</scope>
</reference>
<accession>A0A4Y2SZ73</accession>
<sequence>MVTLFSVREEWVPQSGYPSFKDKFLIPETITFRLYRGMLVCGSTSVPLMASRKSDPRQLKETPLEEYFFCLSGSKLNTFVITVTSSKGEIPSSGYLSVLRIHFCPFLILSERLSLALGKHDSLDVRVNVNCGMRLGANSNNRARPNFEEDYLSPNKRKIAKNSAKIATPVSTETRNKFSPLNKLTDTQEEEIVLHKPKAPVPPIMLTYFDKYPEMLANIKKACGPTDNKFSNDIIKIFPGTCEKHTQISNFCRTQGYDFYILKPKQRPLKAVIKRLPPNQDPKEIKDALEELGFSISKVVQLTKLRTRQPLPFYLVEINKKENSEKIYDLHKFKNLIIEIVPFRGRNAVNQCYNCNYFHHNADCCETKPRCLKCNQNHQTNKCELKERVEKPTCINCGKIGHVA</sequence>
<evidence type="ECO:0000259" key="1">
    <source>
        <dbReference type="Pfam" id="PF07530"/>
    </source>
</evidence>
<dbReference type="Proteomes" id="UP000499080">
    <property type="component" value="Unassembled WGS sequence"/>
</dbReference>
<proteinExistence type="predicted"/>
<dbReference type="EMBL" id="BGPR01025079">
    <property type="protein sequence ID" value="GBN93688.1"/>
    <property type="molecule type" value="Genomic_DNA"/>
</dbReference>
<keyword evidence="3" id="KW-1185">Reference proteome</keyword>
<protein>
    <recommendedName>
        <fullName evidence="1">Pre-C2HC domain-containing protein</fullName>
    </recommendedName>
</protein>
<dbReference type="Pfam" id="PF07530">
    <property type="entry name" value="PRE_C2HC"/>
    <property type="match status" value="1"/>
</dbReference>